<dbReference type="EMBL" id="JBHTKI010000017">
    <property type="protein sequence ID" value="MFD1032019.1"/>
    <property type="molecule type" value="Genomic_DNA"/>
</dbReference>
<name>A0ABW3LBM2_9BACL</name>
<feature type="domain" description="YdbS-like PH" evidence="2">
    <location>
        <begin position="74"/>
        <end position="154"/>
    </location>
</feature>
<feature type="transmembrane region" description="Helical" evidence="1">
    <location>
        <begin position="244"/>
        <end position="270"/>
    </location>
</feature>
<dbReference type="PIRSF" id="PIRSF026631">
    <property type="entry name" value="UCP026631"/>
    <property type="match status" value="1"/>
</dbReference>
<feature type="domain" description="YdbS-like PH" evidence="2">
    <location>
        <begin position="419"/>
        <end position="498"/>
    </location>
</feature>
<organism evidence="3 4">
    <name type="scientific">Metaplanococcus flavidus</name>
    <dbReference type="NCBI Taxonomy" id="569883"/>
    <lineage>
        <taxon>Bacteria</taxon>
        <taxon>Bacillati</taxon>
        <taxon>Bacillota</taxon>
        <taxon>Bacilli</taxon>
        <taxon>Bacillales</taxon>
        <taxon>Caryophanaceae</taxon>
        <taxon>Metaplanococcus</taxon>
    </lineage>
</organism>
<accession>A0ABW3LBM2</accession>
<evidence type="ECO:0000313" key="3">
    <source>
        <dbReference type="EMBL" id="MFD1032019.1"/>
    </source>
</evidence>
<comment type="caution">
    <text evidence="3">The sequence shown here is derived from an EMBL/GenBank/DDBJ whole genome shotgun (WGS) entry which is preliminary data.</text>
</comment>
<gene>
    <name evidence="3" type="ORF">ACFQ1X_11315</name>
</gene>
<keyword evidence="1" id="KW-0812">Transmembrane</keyword>
<evidence type="ECO:0000259" key="2">
    <source>
        <dbReference type="Pfam" id="PF03703"/>
    </source>
</evidence>
<dbReference type="Pfam" id="PF03703">
    <property type="entry name" value="bPH_2"/>
    <property type="match status" value="3"/>
</dbReference>
<dbReference type="InterPro" id="IPR005182">
    <property type="entry name" value="YdbS-like_PH"/>
</dbReference>
<feature type="transmembrane region" description="Helical" evidence="1">
    <location>
        <begin position="382"/>
        <end position="407"/>
    </location>
</feature>
<evidence type="ECO:0000313" key="4">
    <source>
        <dbReference type="Proteomes" id="UP001597109"/>
    </source>
</evidence>
<keyword evidence="4" id="KW-1185">Reference proteome</keyword>
<keyword evidence="1" id="KW-1133">Transmembrane helix</keyword>
<feature type="domain" description="YdbS-like PH" evidence="2">
    <location>
        <begin position="274"/>
        <end position="339"/>
    </location>
</feature>
<dbReference type="RefSeq" id="WP_144841039.1">
    <property type="nucleotide sequence ID" value="NZ_JBHTKI010000017.1"/>
</dbReference>
<proteinExistence type="predicted"/>
<reference evidence="4" key="1">
    <citation type="journal article" date="2019" name="Int. J. Syst. Evol. Microbiol.">
        <title>The Global Catalogue of Microorganisms (GCM) 10K type strain sequencing project: providing services to taxonomists for standard genome sequencing and annotation.</title>
        <authorList>
            <consortium name="The Broad Institute Genomics Platform"/>
            <consortium name="The Broad Institute Genome Sequencing Center for Infectious Disease"/>
            <person name="Wu L."/>
            <person name="Ma J."/>
        </authorList>
    </citation>
    <scope>NUCLEOTIDE SEQUENCE [LARGE SCALE GENOMIC DNA]</scope>
    <source>
        <strain evidence="4">CCUG 56756</strain>
    </source>
</reference>
<evidence type="ECO:0000256" key="1">
    <source>
        <dbReference type="SAM" id="Phobius"/>
    </source>
</evidence>
<feature type="transmembrane region" description="Helical" evidence="1">
    <location>
        <begin position="21"/>
        <end position="38"/>
    </location>
</feature>
<feature type="transmembrane region" description="Helical" evidence="1">
    <location>
        <begin position="50"/>
        <end position="72"/>
    </location>
</feature>
<dbReference type="PANTHER" id="PTHR34473">
    <property type="entry name" value="UPF0699 TRANSMEMBRANE PROTEIN YDBS"/>
    <property type="match status" value="1"/>
</dbReference>
<protein>
    <submittedName>
        <fullName evidence="3">PH domain-containing protein</fullName>
    </submittedName>
</protein>
<sequence>MSDIRYKLHPVSAFINFMKSLKELIIPFIVIFGVNIFRDGGLTAMFTGGWVSLLPLLIGLVVVFFSLIIGIIKWKRFVYWFEDGELRIEYGLFVKKKRYIPFERIQSLNYTEGIFHRPFNLVKVRVETAGSGKAGEAEAELTAIRREDADRIETEMEHAKHHRSTPVVMGPHEAQTEISEEVEVPQKKELKTLYRMSMKELLILATTSGGIGVVISAVAVFLSQFSELIPYESIYEEVMLFLRFGYLIVALAVFAGLLIAWIISVILTLLANYQFTIQVDEDHIFITRGLLEKKKISVPFKRIQGIKVSRNPLRELFGYATVTVESAGGSMGGKDEKIRLFPLVKTGRMLSVLEELFPEMEFQPTLVKAPKRSVHFYYRLDFLWMLPLIGVVSYFFFPYGLLSLLIVPPVIGMGIWQHRTTGYALTGKQLTMEFRGISKHTFFVWKKRVQAVNVLQTYFQRRRDLASIQATIKSGMLGYVARINYMEKEDASRILDWYHPVPIQSKQKGQPE</sequence>
<feature type="transmembrane region" description="Helical" evidence="1">
    <location>
        <begin position="201"/>
        <end position="224"/>
    </location>
</feature>
<keyword evidence="1" id="KW-0472">Membrane</keyword>
<dbReference type="InterPro" id="IPR014529">
    <property type="entry name" value="UCP026631"/>
</dbReference>
<dbReference type="PANTHER" id="PTHR34473:SF2">
    <property type="entry name" value="UPF0699 TRANSMEMBRANE PROTEIN YDBT"/>
    <property type="match status" value="1"/>
</dbReference>
<dbReference type="Proteomes" id="UP001597109">
    <property type="component" value="Unassembled WGS sequence"/>
</dbReference>